<proteinExistence type="predicted"/>
<dbReference type="AlphaFoldDB" id="A0AAD4XID4"/>
<comment type="caution">
    <text evidence="1">The sequence shown here is derived from an EMBL/GenBank/DDBJ whole genome shotgun (WGS) entry which is preliminary data.</text>
</comment>
<evidence type="ECO:0000313" key="2">
    <source>
        <dbReference type="Proteomes" id="UP001202328"/>
    </source>
</evidence>
<dbReference type="Proteomes" id="UP001202328">
    <property type="component" value="Unassembled WGS sequence"/>
</dbReference>
<sequence>MTQVFGSSTHPLNILLFRKFIRGEASAFFLHYLGSLTELTLYCPSIRASSWYNFWQSIHTSSWYQFCQYMMGIMCLAAS</sequence>
<dbReference type="EMBL" id="JAJJMB010009055">
    <property type="protein sequence ID" value="KAI3916781.1"/>
    <property type="molecule type" value="Genomic_DNA"/>
</dbReference>
<name>A0AAD4XID4_9MAGN</name>
<organism evidence="1 2">
    <name type="scientific">Papaver atlanticum</name>
    <dbReference type="NCBI Taxonomy" id="357466"/>
    <lineage>
        <taxon>Eukaryota</taxon>
        <taxon>Viridiplantae</taxon>
        <taxon>Streptophyta</taxon>
        <taxon>Embryophyta</taxon>
        <taxon>Tracheophyta</taxon>
        <taxon>Spermatophyta</taxon>
        <taxon>Magnoliopsida</taxon>
        <taxon>Ranunculales</taxon>
        <taxon>Papaveraceae</taxon>
        <taxon>Papaveroideae</taxon>
        <taxon>Papaver</taxon>
    </lineage>
</organism>
<accession>A0AAD4XID4</accession>
<protein>
    <submittedName>
        <fullName evidence="1">Uncharacterized protein</fullName>
    </submittedName>
</protein>
<reference evidence="1" key="1">
    <citation type="submission" date="2022-04" db="EMBL/GenBank/DDBJ databases">
        <title>A functionally conserved STORR gene fusion in Papaver species that diverged 16.8 million years ago.</title>
        <authorList>
            <person name="Catania T."/>
        </authorList>
    </citation>
    <scope>NUCLEOTIDE SEQUENCE</scope>
    <source>
        <strain evidence="1">S-188037</strain>
    </source>
</reference>
<gene>
    <name evidence="1" type="ORF">MKW98_026252</name>
</gene>
<keyword evidence="2" id="KW-1185">Reference proteome</keyword>
<evidence type="ECO:0000313" key="1">
    <source>
        <dbReference type="EMBL" id="KAI3916781.1"/>
    </source>
</evidence>